<dbReference type="SUPFAM" id="SSF53756">
    <property type="entry name" value="UDP-Glycosyltransferase/glycogen phosphorylase"/>
    <property type="match status" value="1"/>
</dbReference>
<evidence type="ECO:0000256" key="1">
    <source>
        <dbReference type="ARBA" id="ARBA00023235"/>
    </source>
</evidence>
<dbReference type="EMBL" id="FXZE01000002">
    <property type="protein sequence ID" value="SMX69731.1"/>
    <property type="molecule type" value="Genomic_DNA"/>
</dbReference>
<proteinExistence type="inferred from homology"/>
<dbReference type="Gene3D" id="3.40.50.2000">
    <property type="entry name" value="Glycogen Phosphorylase B"/>
    <property type="match status" value="2"/>
</dbReference>
<keyword evidence="1 4" id="KW-0413">Isomerase</keyword>
<dbReference type="GO" id="GO:0008761">
    <property type="term" value="F:UDP-N-acetylglucosamine 2-epimerase activity"/>
    <property type="evidence" value="ECO:0007669"/>
    <property type="project" value="UniProtKB-EC"/>
</dbReference>
<dbReference type="NCBIfam" id="TIGR00236">
    <property type="entry name" value="wecB"/>
    <property type="match status" value="1"/>
</dbReference>
<dbReference type="InterPro" id="IPR029767">
    <property type="entry name" value="WecB-like"/>
</dbReference>
<dbReference type="PANTHER" id="PTHR43174">
    <property type="entry name" value="UDP-N-ACETYLGLUCOSAMINE 2-EPIMERASE"/>
    <property type="match status" value="1"/>
</dbReference>
<gene>
    <name evidence="6" type="ORF">BANT10_00530</name>
</gene>
<dbReference type="PANTHER" id="PTHR43174:SF2">
    <property type="entry name" value="UDP-N-ACETYLGLUCOSAMINE 2-EPIMERASE"/>
    <property type="match status" value="1"/>
</dbReference>
<accession>A0A2H1I3G5</accession>
<evidence type="ECO:0000313" key="6">
    <source>
        <dbReference type="EMBL" id="SMX69731.1"/>
    </source>
</evidence>
<dbReference type="RefSeq" id="WP_009882028.1">
    <property type="nucleotide sequence ID" value="NZ_FXZE01000002.1"/>
</dbReference>
<dbReference type="GeneID" id="82878432"/>
<dbReference type="Pfam" id="PF02350">
    <property type="entry name" value="Epimerase_2"/>
    <property type="match status" value="1"/>
</dbReference>
<evidence type="ECO:0000256" key="4">
    <source>
        <dbReference type="RuleBase" id="RU003513"/>
    </source>
</evidence>
<name>A0A2H1I3G5_9MICO</name>
<protein>
    <recommendedName>
        <fullName evidence="3">UDP-N-acetylglucosamine 2-epimerase (non-hydrolyzing)</fullName>
        <ecNumber evidence="3">5.1.3.14</ecNumber>
    </recommendedName>
</protein>
<sequence length="391" mass="42251">MKTIGIILGTRPEAVKFAPLIHALREDSRFHLRVISTGQHREMLTHTLGEFGITPDVNFDIMEPGQSLTDVTHRALARFSATSALDGLDVALVHGDTATTLAGALAAFQAEVPIVHVEAGLRSGVATSPFPEEGNRKLVAQMAALHLAPTHGNFANLIREGVPEKNIVITGNTVVDALHWGMENVTGYGDPLLDDLDDDPRRVIVASAHHRVSHGAPMQEIADALADIANRHDVRIVIPVHPNPAVRNVIVPALEGRDNIDLVEPLPYLAFCKLLQRSDIIVSDSSGAEEEGPALGIPTLVLRDVTERHESLATGAARLVSRSRPQIIAEVERLLNDEEAYSSMANAIYPYGDGQATARSIEAIADFLEVPKARKDAMAHRSTLRRPVLTA</sequence>
<dbReference type="Proteomes" id="UP000234342">
    <property type="component" value="Unassembled WGS sequence"/>
</dbReference>
<dbReference type="EC" id="5.1.3.14" evidence="3"/>
<comment type="similarity">
    <text evidence="2 4">Belongs to the UDP-N-acetylglucosamine 2-epimerase family.</text>
</comment>
<feature type="domain" description="UDP-N-acetylglucosamine 2-epimerase" evidence="5">
    <location>
        <begin position="23"/>
        <end position="364"/>
    </location>
</feature>
<evidence type="ECO:0000256" key="2">
    <source>
        <dbReference type="ARBA" id="ARBA00038209"/>
    </source>
</evidence>
<evidence type="ECO:0000256" key="3">
    <source>
        <dbReference type="ARBA" id="ARBA00038858"/>
    </source>
</evidence>
<dbReference type="CDD" id="cd03786">
    <property type="entry name" value="GTB_UDP-GlcNAc_2-Epimerase"/>
    <property type="match status" value="1"/>
</dbReference>
<dbReference type="AlphaFoldDB" id="A0A2H1I3G5"/>
<keyword evidence="7" id="KW-1185">Reference proteome</keyword>
<evidence type="ECO:0000259" key="5">
    <source>
        <dbReference type="Pfam" id="PF02350"/>
    </source>
</evidence>
<reference evidence="7" key="1">
    <citation type="submission" date="2017-03" db="EMBL/GenBank/DDBJ databases">
        <authorList>
            <person name="Monnet C."/>
        </authorList>
    </citation>
    <scope>NUCLEOTIDE SEQUENCE [LARGE SCALE GENOMIC DNA]</scope>
    <source>
        <strain evidence="7">P10</strain>
    </source>
</reference>
<dbReference type="InterPro" id="IPR003331">
    <property type="entry name" value="UDP_GlcNAc_Epimerase_2_dom"/>
</dbReference>
<organism evidence="6 7">
    <name type="scientific">Brevibacterium antiquum</name>
    <dbReference type="NCBI Taxonomy" id="234835"/>
    <lineage>
        <taxon>Bacteria</taxon>
        <taxon>Bacillati</taxon>
        <taxon>Actinomycetota</taxon>
        <taxon>Actinomycetes</taxon>
        <taxon>Micrococcales</taxon>
        <taxon>Brevibacteriaceae</taxon>
        <taxon>Brevibacterium</taxon>
    </lineage>
</organism>
<evidence type="ECO:0000313" key="7">
    <source>
        <dbReference type="Proteomes" id="UP000234342"/>
    </source>
</evidence>